<dbReference type="GO" id="GO:0004553">
    <property type="term" value="F:hydrolase activity, hydrolyzing O-glycosyl compounds"/>
    <property type="evidence" value="ECO:0007669"/>
    <property type="project" value="InterPro"/>
</dbReference>
<dbReference type="PATRIC" id="fig|1294142.3.peg.4598"/>
<evidence type="ECO:0000259" key="3">
    <source>
        <dbReference type="PROSITE" id="PS51109"/>
    </source>
</evidence>
<dbReference type="Pfam" id="PF07501">
    <property type="entry name" value="G5"/>
    <property type="match status" value="1"/>
</dbReference>
<evidence type="ECO:0000256" key="1">
    <source>
        <dbReference type="ARBA" id="ARBA00022729"/>
    </source>
</evidence>
<keyword evidence="1" id="KW-0732">Signal</keyword>
<feature type="domain" description="G5" evidence="3">
    <location>
        <begin position="144"/>
        <end position="224"/>
    </location>
</feature>
<sequence length="334" mass="36852">MKKLMNFSNKKPVAIIISAILILALIVVVKMKQKNITIVIGDDTQTITTYGKTVEKVLSANNITLGEKDKIEPTLDSLLNKNDTITIKRAKNITIYLDGKNLSFLSAEDNIDSMIQAEGISIQPEDKVEPIRESTLTEDMHINIVRVETKEITENIALDYSTEIQSDNNILDIFKKTVQYGEKGSKDITYKVIYEDGKEVSRSVVKENITKQPVNEIVVKGTQSAVALSRGGDPMSYSRKVSVKSTAYWAVNGVGSTYTSSGKLAQRNSEGYSTIAVDTSVFPYGTKMYIPGYGFAIAADTGSSILGNKIDVYFNTKQEALNWAVKNVTVYVLE</sequence>
<keyword evidence="5" id="KW-1185">Reference proteome</keyword>
<dbReference type="Gene3D" id="2.20.230.10">
    <property type="entry name" value="Resuscitation-promoting factor rpfb"/>
    <property type="match status" value="1"/>
</dbReference>
<keyword evidence="2" id="KW-0812">Transmembrane</keyword>
<dbReference type="Gene3D" id="2.40.40.10">
    <property type="entry name" value="RlpA-like domain"/>
    <property type="match status" value="1"/>
</dbReference>
<dbReference type="InterPro" id="IPR051933">
    <property type="entry name" value="Resuscitation_pf_RpfB"/>
</dbReference>
<gene>
    <name evidence="4" type="ORF">CINTURNW_4450</name>
</gene>
<evidence type="ECO:0000313" key="4">
    <source>
        <dbReference type="EMBL" id="ERK28250.1"/>
    </source>
</evidence>
<dbReference type="SMART" id="SM01208">
    <property type="entry name" value="G5"/>
    <property type="match status" value="1"/>
</dbReference>
<dbReference type="Pfam" id="PF03990">
    <property type="entry name" value="DUF348"/>
    <property type="match status" value="2"/>
</dbReference>
<dbReference type="GO" id="GO:0019867">
    <property type="term" value="C:outer membrane"/>
    <property type="evidence" value="ECO:0007669"/>
    <property type="project" value="InterPro"/>
</dbReference>
<name>U2PP85_9CLOT</name>
<dbReference type="PANTHER" id="PTHR39160">
    <property type="entry name" value="CELL WALL-BINDING PROTEIN YOCH"/>
    <property type="match status" value="1"/>
</dbReference>
<dbReference type="CDD" id="cd22786">
    <property type="entry name" value="DPBB_YuiC-like"/>
    <property type="match status" value="1"/>
</dbReference>
<proteinExistence type="predicted"/>
<dbReference type="STRING" id="1294142.CINTURNW_4450"/>
<evidence type="ECO:0000256" key="2">
    <source>
        <dbReference type="SAM" id="Phobius"/>
    </source>
</evidence>
<feature type="transmembrane region" description="Helical" evidence="2">
    <location>
        <begin position="12"/>
        <end position="29"/>
    </location>
</feature>
<dbReference type="PROSITE" id="PS51109">
    <property type="entry name" value="G5"/>
    <property type="match status" value="1"/>
</dbReference>
<dbReference type="Proteomes" id="UP000016721">
    <property type="component" value="Unassembled WGS sequence"/>
</dbReference>
<dbReference type="InterPro" id="IPR011098">
    <property type="entry name" value="G5_dom"/>
</dbReference>
<dbReference type="EMBL" id="APJA01000035">
    <property type="protein sequence ID" value="ERK28250.1"/>
    <property type="molecule type" value="Genomic_DNA"/>
</dbReference>
<dbReference type="Pfam" id="PF06725">
    <property type="entry name" value="3D"/>
    <property type="match status" value="1"/>
</dbReference>
<organism evidence="4 5">
    <name type="scientific">Clostridium intestinale URNW</name>
    <dbReference type="NCBI Taxonomy" id="1294142"/>
    <lineage>
        <taxon>Bacteria</taxon>
        <taxon>Bacillati</taxon>
        <taxon>Bacillota</taxon>
        <taxon>Clostridia</taxon>
        <taxon>Eubacteriales</taxon>
        <taxon>Clostridiaceae</taxon>
        <taxon>Clostridium</taxon>
    </lineage>
</organism>
<dbReference type="GO" id="GO:0009254">
    <property type="term" value="P:peptidoglycan turnover"/>
    <property type="evidence" value="ECO:0007669"/>
    <property type="project" value="InterPro"/>
</dbReference>
<dbReference type="InterPro" id="IPR010611">
    <property type="entry name" value="3D_dom"/>
</dbReference>
<keyword evidence="2" id="KW-0472">Membrane</keyword>
<keyword evidence="2" id="KW-1133">Transmembrane helix</keyword>
<dbReference type="eggNOG" id="COG3583">
    <property type="taxonomic scope" value="Bacteria"/>
</dbReference>
<comment type="caution">
    <text evidence="4">The sequence shown here is derived from an EMBL/GenBank/DDBJ whole genome shotgun (WGS) entry which is preliminary data.</text>
</comment>
<dbReference type="eggNOG" id="COG3584">
    <property type="taxonomic scope" value="Bacteria"/>
</dbReference>
<dbReference type="AlphaFoldDB" id="U2PP85"/>
<reference evidence="4 5" key="1">
    <citation type="journal article" date="2013" name="Genome Announc.">
        <title>Draft Genome Sequence of the Hydrogen- and Ethanol-Producing Bacterium Clostridium intestinale Strain URNW.</title>
        <authorList>
            <person name="Lal S."/>
            <person name="Ramachandran U."/>
            <person name="Zhang X."/>
            <person name="Sparling R."/>
            <person name="Levin D.B."/>
        </authorList>
    </citation>
    <scope>NUCLEOTIDE SEQUENCE [LARGE SCALE GENOMIC DNA]</scope>
    <source>
        <strain evidence="4 5">URNW</strain>
    </source>
</reference>
<protein>
    <submittedName>
        <fullName evidence="4">Phosphatase-associated protein papQ</fullName>
    </submittedName>
</protein>
<accession>U2PP85</accession>
<dbReference type="HOGENOM" id="CLU_036884_0_0_9"/>
<evidence type="ECO:0000313" key="5">
    <source>
        <dbReference type="Proteomes" id="UP000016721"/>
    </source>
</evidence>
<dbReference type="SUPFAM" id="SSF50685">
    <property type="entry name" value="Barwin-like endoglucanases"/>
    <property type="match status" value="1"/>
</dbReference>
<dbReference type="InterPro" id="IPR036908">
    <property type="entry name" value="RlpA-like_sf"/>
</dbReference>
<dbReference type="InterPro" id="IPR007137">
    <property type="entry name" value="DUF348"/>
</dbReference>
<dbReference type="PANTHER" id="PTHR39160:SF4">
    <property type="entry name" value="RESUSCITATION-PROMOTING FACTOR RPFB"/>
    <property type="match status" value="1"/>
</dbReference>